<accession>A0A4Y2MWD4</accession>
<dbReference type="EMBL" id="BGPR01007997">
    <property type="protein sequence ID" value="GBN30892.1"/>
    <property type="molecule type" value="Genomic_DNA"/>
</dbReference>
<evidence type="ECO:0000313" key="1">
    <source>
        <dbReference type="EMBL" id="GBN30892.1"/>
    </source>
</evidence>
<proteinExistence type="predicted"/>
<gene>
    <name evidence="1" type="ORF">AVEN_239465_1</name>
</gene>
<dbReference type="AlphaFoldDB" id="A0A4Y2MWD4"/>
<organism evidence="1 2">
    <name type="scientific">Araneus ventricosus</name>
    <name type="common">Orbweaver spider</name>
    <name type="synonym">Epeira ventricosa</name>
    <dbReference type="NCBI Taxonomy" id="182803"/>
    <lineage>
        <taxon>Eukaryota</taxon>
        <taxon>Metazoa</taxon>
        <taxon>Ecdysozoa</taxon>
        <taxon>Arthropoda</taxon>
        <taxon>Chelicerata</taxon>
        <taxon>Arachnida</taxon>
        <taxon>Araneae</taxon>
        <taxon>Araneomorphae</taxon>
        <taxon>Entelegynae</taxon>
        <taxon>Araneoidea</taxon>
        <taxon>Araneidae</taxon>
        <taxon>Araneus</taxon>
    </lineage>
</organism>
<reference evidence="1 2" key="1">
    <citation type="journal article" date="2019" name="Sci. Rep.">
        <title>Orb-weaving spider Araneus ventricosus genome elucidates the spidroin gene catalogue.</title>
        <authorList>
            <person name="Kono N."/>
            <person name="Nakamura H."/>
            <person name="Ohtoshi R."/>
            <person name="Moran D.A.P."/>
            <person name="Shinohara A."/>
            <person name="Yoshida Y."/>
            <person name="Fujiwara M."/>
            <person name="Mori M."/>
            <person name="Tomita M."/>
            <person name="Arakawa K."/>
        </authorList>
    </citation>
    <scope>NUCLEOTIDE SEQUENCE [LARGE SCALE GENOMIC DNA]</scope>
</reference>
<protein>
    <submittedName>
        <fullName evidence="1">Uncharacterized protein</fullName>
    </submittedName>
</protein>
<dbReference type="Proteomes" id="UP000499080">
    <property type="component" value="Unassembled WGS sequence"/>
</dbReference>
<name>A0A4Y2MWD4_ARAVE</name>
<evidence type="ECO:0000313" key="2">
    <source>
        <dbReference type="Proteomes" id="UP000499080"/>
    </source>
</evidence>
<keyword evidence="2" id="KW-1185">Reference proteome</keyword>
<sequence>MVSRGLAKLKDGLFGLVILTSRLKQHEGYFGKDLVILNSGQMTRTTPELAPSRNFYATPTCGRLDTTYDLTCNMPHTRRIFSGIGCRTGVESRDLTTRPPRLRQTTVKL</sequence>
<comment type="caution">
    <text evidence="1">The sequence shown here is derived from an EMBL/GenBank/DDBJ whole genome shotgun (WGS) entry which is preliminary data.</text>
</comment>